<dbReference type="RefSeq" id="XP_002582255.1">
    <property type="nucleotide sequence ID" value="XM_002582209.1"/>
</dbReference>
<dbReference type="HOGENOM" id="CLU_107878_0_0_1"/>
<accession>C4JXX7</accession>
<dbReference type="VEuPathDB" id="FungiDB:UREG_07028"/>
<sequence>MSGSAFVLPTTDIRHNAIQSKRDHDHKAKWAHGCRPGAAATVRPAVLLPKCKQDRRAHAYGVKRQCLTFKNPQSYFRLVSEEGLREASDSSDALSDQGPDLGSPTERIDVFYSFDARSGPRAGEHILSAALNKAVERFEIKETEKLVREYELIDDRESAESGYIADDDDYEFIDRASL</sequence>
<dbReference type="OrthoDB" id="5153521at2759"/>
<keyword evidence="2" id="KW-1185">Reference proteome</keyword>
<dbReference type="eggNOG" id="ENOG502SF0B">
    <property type="taxonomic scope" value="Eukaryota"/>
</dbReference>
<dbReference type="Proteomes" id="UP000002058">
    <property type="component" value="Unassembled WGS sequence"/>
</dbReference>
<dbReference type="AlphaFoldDB" id="C4JXX7"/>
<protein>
    <submittedName>
        <fullName evidence="1">Uncharacterized protein</fullName>
    </submittedName>
</protein>
<dbReference type="GeneID" id="8440603"/>
<proteinExistence type="predicted"/>
<dbReference type="OMA" id="NSRAKWA"/>
<dbReference type="KEGG" id="ure:UREG_07028"/>
<dbReference type="InParanoid" id="C4JXX7"/>
<gene>
    <name evidence="1" type="ORF">UREG_07028</name>
</gene>
<evidence type="ECO:0000313" key="2">
    <source>
        <dbReference type="Proteomes" id="UP000002058"/>
    </source>
</evidence>
<dbReference type="EMBL" id="CH476619">
    <property type="protein sequence ID" value="EEP82163.1"/>
    <property type="molecule type" value="Genomic_DNA"/>
</dbReference>
<name>C4JXX7_UNCRE</name>
<evidence type="ECO:0000313" key="1">
    <source>
        <dbReference type="EMBL" id="EEP82163.1"/>
    </source>
</evidence>
<organism evidence="1 2">
    <name type="scientific">Uncinocarpus reesii (strain UAMH 1704)</name>
    <dbReference type="NCBI Taxonomy" id="336963"/>
    <lineage>
        <taxon>Eukaryota</taxon>
        <taxon>Fungi</taxon>
        <taxon>Dikarya</taxon>
        <taxon>Ascomycota</taxon>
        <taxon>Pezizomycotina</taxon>
        <taxon>Eurotiomycetes</taxon>
        <taxon>Eurotiomycetidae</taxon>
        <taxon>Onygenales</taxon>
        <taxon>Onygenaceae</taxon>
        <taxon>Uncinocarpus</taxon>
    </lineage>
</organism>
<reference evidence="2" key="1">
    <citation type="journal article" date="2009" name="Genome Res.">
        <title>Comparative genomic analyses of the human fungal pathogens Coccidioides and their relatives.</title>
        <authorList>
            <person name="Sharpton T.J."/>
            <person name="Stajich J.E."/>
            <person name="Rounsley S.D."/>
            <person name="Gardner M.J."/>
            <person name="Wortman J.R."/>
            <person name="Jordar V.S."/>
            <person name="Maiti R."/>
            <person name="Kodira C.D."/>
            <person name="Neafsey D.E."/>
            <person name="Zeng Q."/>
            <person name="Hung C.-Y."/>
            <person name="McMahan C."/>
            <person name="Muszewska A."/>
            <person name="Grynberg M."/>
            <person name="Mandel M.A."/>
            <person name="Kellner E.M."/>
            <person name="Barker B.M."/>
            <person name="Galgiani J.N."/>
            <person name="Orbach M.J."/>
            <person name="Kirkland T.N."/>
            <person name="Cole G.T."/>
            <person name="Henn M.R."/>
            <person name="Birren B.W."/>
            <person name="Taylor J.W."/>
        </authorList>
    </citation>
    <scope>NUCLEOTIDE SEQUENCE [LARGE SCALE GENOMIC DNA]</scope>
    <source>
        <strain evidence="2">UAMH 1704</strain>
    </source>
</reference>